<evidence type="ECO:0000256" key="4">
    <source>
        <dbReference type="ARBA" id="ARBA00022786"/>
    </source>
</evidence>
<comment type="subcellular location">
    <subcellularLocation>
        <location evidence="6">Preautophagosomal structure membrane</location>
        <topology evidence="6">Peripheral membrane protein</topology>
    </subcellularLocation>
</comment>
<comment type="similarity">
    <text evidence="1 6">Belongs to the ATG12 family.</text>
</comment>
<comment type="caution">
    <text evidence="8">The sequence shown here is derived from an EMBL/GenBank/DDBJ whole genome shotgun (WGS) entry which is preliminary data.</text>
</comment>
<dbReference type="PANTHER" id="PTHR13385">
    <property type="entry name" value="AUTOPHAGY PROTEIN 12"/>
    <property type="match status" value="1"/>
</dbReference>
<keyword evidence="4 6" id="KW-0833">Ubl conjugation pathway</keyword>
<gene>
    <name evidence="8" type="primary">atg12</name>
    <name evidence="8" type="ORF">Sste5346_008169</name>
</gene>
<protein>
    <recommendedName>
        <fullName evidence="2 6">Ubiquitin-like protein ATG12</fullName>
    </recommendedName>
</protein>
<evidence type="ECO:0000256" key="6">
    <source>
        <dbReference type="RuleBase" id="RU361201"/>
    </source>
</evidence>
<keyword evidence="6" id="KW-0653">Protein transport</keyword>
<feature type="region of interest" description="Disordered" evidence="7">
    <location>
        <begin position="1"/>
        <end position="77"/>
    </location>
</feature>
<keyword evidence="6" id="KW-0813">Transport</keyword>
<evidence type="ECO:0000256" key="7">
    <source>
        <dbReference type="SAM" id="MobiDB-lite"/>
    </source>
</evidence>
<proteinExistence type="inferred from homology"/>
<dbReference type="PANTHER" id="PTHR13385:SF0">
    <property type="entry name" value="UBIQUITIN-LIKE PROTEIN ATG12"/>
    <property type="match status" value="1"/>
</dbReference>
<evidence type="ECO:0000256" key="2">
    <source>
        <dbReference type="ARBA" id="ARBA00015875"/>
    </source>
</evidence>
<name>A0ABR3YS15_9PEZI</name>
<reference evidence="8 9" key="1">
    <citation type="journal article" date="2024" name="IMA Fungus">
        <title>IMA Genome - F19 : A genome assembly and annotation guide to empower mycologists, including annotated draft genome sequences of Ceratocystis pirilliformis, Diaporthe australafricana, Fusarium ophioides, Paecilomyces lecythidis, and Sporothrix stenoceras.</title>
        <authorList>
            <person name="Aylward J."/>
            <person name="Wilson A.M."/>
            <person name="Visagie C.M."/>
            <person name="Spraker J."/>
            <person name="Barnes I."/>
            <person name="Buitendag C."/>
            <person name="Ceriani C."/>
            <person name="Del Mar Angel L."/>
            <person name="du Plessis D."/>
            <person name="Fuchs T."/>
            <person name="Gasser K."/>
            <person name="Kramer D."/>
            <person name="Li W."/>
            <person name="Munsamy K."/>
            <person name="Piso A."/>
            <person name="Price J.L."/>
            <person name="Sonnekus B."/>
            <person name="Thomas C."/>
            <person name="van der Nest A."/>
            <person name="van Dijk A."/>
            <person name="van Heerden A."/>
            <person name="van Vuuren N."/>
            <person name="Yilmaz N."/>
            <person name="Duong T.A."/>
            <person name="van der Merwe N.A."/>
            <person name="Wingfield M.J."/>
            <person name="Wingfield B.D."/>
        </authorList>
    </citation>
    <scope>NUCLEOTIDE SEQUENCE [LARGE SCALE GENOMIC DNA]</scope>
    <source>
        <strain evidence="8 9">CMW 5346</strain>
    </source>
</reference>
<dbReference type="Gene3D" id="3.10.20.90">
    <property type="entry name" value="Phosphatidylinositol 3-kinase Catalytic Subunit, Chain A, domain 1"/>
    <property type="match status" value="1"/>
</dbReference>
<keyword evidence="3 6" id="KW-1017">Isopeptide bond</keyword>
<accession>A0ABR3YS15</accession>
<sequence>MSSPSDSPRMRESTLLPRPPQTSAADTATAAVASSPSPSPMPSPSPSSPAPLDGGAGTPDAVDDDAEDYGQPASQDIPLTMTASTVLLNLPRDATAALATAGRFAKDKVVVRFKPVGSAPPLSGGVGGAAADVRRKITSTQKFEVVVAFVRRALKVKESESVFLYINSTFAPALDEVVGNLHQCFKDSHDQLNVSYSLSPAFG</sequence>
<dbReference type="InterPro" id="IPR007242">
    <property type="entry name" value="Atg12"/>
</dbReference>
<keyword evidence="5 6" id="KW-0072">Autophagy</keyword>
<comment type="function">
    <text evidence="6">Ubiquitin-like protein involved in cytoplasm to vacuole transport (Cvt), autophagy vesicles formation, mitophagy, and nucleophagy.</text>
</comment>
<keyword evidence="9" id="KW-1185">Reference proteome</keyword>
<dbReference type="EMBL" id="JAWCUI010000060">
    <property type="protein sequence ID" value="KAL1890653.1"/>
    <property type="molecule type" value="Genomic_DNA"/>
</dbReference>
<evidence type="ECO:0000256" key="5">
    <source>
        <dbReference type="ARBA" id="ARBA00023006"/>
    </source>
</evidence>
<feature type="compositionally biased region" description="Low complexity" evidence="7">
    <location>
        <begin position="21"/>
        <end position="36"/>
    </location>
</feature>
<evidence type="ECO:0000313" key="8">
    <source>
        <dbReference type="EMBL" id="KAL1890653.1"/>
    </source>
</evidence>
<keyword evidence="6" id="KW-0472">Membrane</keyword>
<dbReference type="Pfam" id="PF04110">
    <property type="entry name" value="APG12"/>
    <property type="match status" value="1"/>
</dbReference>
<organism evidence="8 9">
    <name type="scientific">Sporothrix stenoceras</name>
    <dbReference type="NCBI Taxonomy" id="5173"/>
    <lineage>
        <taxon>Eukaryota</taxon>
        <taxon>Fungi</taxon>
        <taxon>Dikarya</taxon>
        <taxon>Ascomycota</taxon>
        <taxon>Pezizomycotina</taxon>
        <taxon>Sordariomycetes</taxon>
        <taxon>Sordariomycetidae</taxon>
        <taxon>Ophiostomatales</taxon>
        <taxon>Ophiostomataceae</taxon>
        <taxon>Sporothrix</taxon>
    </lineage>
</organism>
<dbReference type="SUPFAM" id="SSF54236">
    <property type="entry name" value="Ubiquitin-like"/>
    <property type="match status" value="1"/>
</dbReference>
<evidence type="ECO:0000256" key="1">
    <source>
        <dbReference type="ARBA" id="ARBA00007778"/>
    </source>
</evidence>
<comment type="subunit">
    <text evidence="6">Forms a conjugate with ATG5.</text>
</comment>
<dbReference type="Proteomes" id="UP001583186">
    <property type="component" value="Unassembled WGS sequence"/>
</dbReference>
<evidence type="ECO:0000256" key="3">
    <source>
        <dbReference type="ARBA" id="ARBA00022499"/>
    </source>
</evidence>
<dbReference type="CDD" id="cd01612">
    <property type="entry name" value="Ubl_ATG12"/>
    <property type="match status" value="1"/>
</dbReference>
<evidence type="ECO:0000313" key="9">
    <source>
        <dbReference type="Proteomes" id="UP001583186"/>
    </source>
</evidence>
<feature type="compositionally biased region" description="Pro residues" evidence="7">
    <location>
        <begin position="37"/>
        <end position="49"/>
    </location>
</feature>
<dbReference type="InterPro" id="IPR029071">
    <property type="entry name" value="Ubiquitin-like_domsf"/>
</dbReference>